<protein>
    <submittedName>
        <fullName evidence="2">Extensin</fullName>
    </submittedName>
</protein>
<keyword evidence="3" id="KW-1185">Reference proteome</keyword>
<name>A0A7C9KL79_9SPHN</name>
<organism evidence="2 3">
    <name type="scientific">Sandarakinorhabdus fusca</name>
    <dbReference type="NCBI Taxonomy" id="1439888"/>
    <lineage>
        <taxon>Bacteria</taxon>
        <taxon>Pseudomonadati</taxon>
        <taxon>Pseudomonadota</taxon>
        <taxon>Alphaproteobacteria</taxon>
        <taxon>Sphingomonadales</taxon>
        <taxon>Sphingosinicellaceae</taxon>
        <taxon>Sandarakinorhabdus</taxon>
    </lineage>
</organism>
<dbReference type="Pfam" id="PF06904">
    <property type="entry name" value="Extensin-like_C"/>
    <property type="match status" value="1"/>
</dbReference>
<comment type="caution">
    <text evidence="2">The sequence shown here is derived from an EMBL/GenBank/DDBJ whole genome shotgun (WGS) entry which is preliminary data.</text>
</comment>
<dbReference type="AlphaFoldDB" id="A0A7C9KL79"/>
<evidence type="ECO:0000259" key="1">
    <source>
        <dbReference type="Pfam" id="PF06904"/>
    </source>
</evidence>
<feature type="domain" description="Extensin-like C-terminal" evidence="1">
    <location>
        <begin position="69"/>
        <end position="246"/>
    </location>
</feature>
<gene>
    <name evidence="2" type="ORF">F3168_06995</name>
</gene>
<dbReference type="InterPro" id="IPR009683">
    <property type="entry name" value="Extensin-like_C"/>
</dbReference>
<dbReference type="Proteomes" id="UP000481327">
    <property type="component" value="Unassembled WGS sequence"/>
</dbReference>
<evidence type="ECO:0000313" key="3">
    <source>
        <dbReference type="Proteomes" id="UP000481327"/>
    </source>
</evidence>
<accession>A0A7C9KL79</accession>
<dbReference type="OrthoDB" id="9809788at2"/>
<sequence>MLPDRNPFCASRHGARTLCTLLGLALLLTACQSLRRVSRELPSTPLTIDAPIGWGTRSKLVALGEDTPRCLALLDAASVRHDVLPPVRQDQCGYADGVRLGRGGALPVTFHPGGPAVACPVAVALVIWQRQIVQPAAQRHFGRAVTGIDHYGSFACRRINGRSTGDFSEHSTARAIDIAGFRLAGGSTVTVRRDWNGAPARAAFLREVRDGGCRLFSTVLSPDFNASHADHLHLDHARRGLGGYCR</sequence>
<dbReference type="PROSITE" id="PS51257">
    <property type="entry name" value="PROKAR_LIPOPROTEIN"/>
    <property type="match status" value="1"/>
</dbReference>
<evidence type="ECO:0000313" key="2">
    <source>
        <dbReference type="EMBL" id="MQT17003.1"/>
    </source>
</evidence>
<reference evidence="2 3" key="1">
    <citation type="submission" date="2019-09" db="EMBL/GenBank/DDBJ databases">
        <title>Polymorphobacter sp. isolated from a lake in China.</title>
        <authorList>
            <person name="Liu Z."/>
        </authorList>
    </citation>
    <scope>NUCLEOTIDE SEQUENCE [LARGE SCALE GENOMIC DNA]</scope>
    <source>
        <strain evidence="2 3">D40P</strain>
    </source>
</reference>
<proteinExistence type="predicted"/>
<dbReference type="EMBL" id="WIOL01000002">
    <property type="protein sequence ID" value="MQT17003.1"/>
    <property type="molecule type" value="Genomic_DNA"/>
</dbReference>